<dbReference type="Gene3D" id="1.20.1250.20">
    <property type="entry name" value="MFS general substrate transporter like domains"/>
    <property type="match status" value="1"/>
</dbReference>
<reference evidence="9 10" key="1">
    <citation type="submission" date="2016-07" db="EMBL/GenBank/DDBJ databases">
        <title>Characterization of isolates of Eisenbergiella tayi derived from blood cultures, using whole genome sequencing.</title>
        <authorList>
            <person name="Burdz T."/>
            <person name="Wiebe D."/>
            <person name="Huynh C."/>
            <person name="Bernard K."/>
        </authorList>
    </citation>
    <scope>NUCLEOTIDE SEQUENCE [LARGE SCALE GENOMIC DNA]</scope>
    <source>
        <strain evidence="9 10">NML 120489</strain>
    </source>
</reference>
<dbReference type="RefSeq" id="WP_069158457.1">
    <property type="nucleotide sequence ID" value="NZ_DBFYTC010000193.1"/>
</dbReference>
<dbReference type="GO" id="GO:0022857">
    <property type="term" value="F:transmembrane transporter activity"/>
    <property type="evidence" value="ECO:0007669"/>
    <property type="project" value="InterPro"/>
</dbReference>
<evidence type="ECO:0000313" key="9">
    <source>
        <dbReference type="EMBL" id="ODM10252.1"/>
    </source>
</evidence>
<dbReference type="PANTHER" id="PTHR43266:SF9">
    <property type="entry name" value="PERMEASE, MAJOR FACILITATOR SUPERFAMILY-RELATED"/>
    <property type="match status" value="1"/>
</dbReference>
<comment type="subcellular location">
    <subcellularLocation>
        <location evidence="1">Cell membrane</location>
        <topology evidence="1">Multi-pass membrane protein</topology>
    </subcellularLocation>
</comment>
<dbReference type="PANTHER" id="PTHR43266">
    <property type="entry name" value="MACROLIDE-EFFLUX PROTEIN"/>
    <property type="match status" value="1"/>
</dbReference>
<evidence type="ECO:0000256" key="4">
    <source>
        <dbReference type="ARBA" id="ARBA00022692"/>
    </source>
</evidence>
<name>A0A1E3ANF1_9FIRM</name>
<gene>
    <name evidence="9" type="primary">entS</name>
    <name evidence="9" type="ORF">BEH84_04624</name>
</gene>
<dbReference type="SUPFAM" id="SSF103473">
    <property type="entry name" value="MFS general substrate transporter"/>
    <property type="match status" value="1"/>
</dbReference>
<feature type="transmembrane region" description="Helical" evidence="7">
    <location>
        <begin position="355"/>
        <end position="377"/>
    </location>
</feature>
<feature type="transmembrane region" description="Helical" evidence="7">
    <location>
        <begin position="45"/>
        <end position="69"/>
    </location>
</feature>
<feature type="transmembrane region" description="Helical" evidence="7">
    <location>
        <begin position="261"/>
        <end position="281"/>
    </location>
</feature>
<comment type="caution">
    <text evidence="9">The sequence shown here is derived from an EMBL/GenBank/DDBJ whole genome shotgun (WGS) entry which is preliminary data.</text>
</comment>
<dbReference type="PATRIC" id="fig|1432052.3.peg.5124"/>
<feature type="transmembrane region" description="Helical" evidence="7">
    <location>
        <begin position="164"/>
        <end position="188"/>
    </location>
</feature>
<organism evidence="9 10">
    <name type="scientific">Eisenbergiella tayi</name>
    <dbReference type="NCBI Taxonomy" id="1432052"/>
    <lineage>
        <taxon>Bacteria</taxon>
        <taxon>Bacillati</taxon>
        <taxon>Bacillota</taxon>
        <taxon>Clostridia</taxon>
        <taxon>Lachnospirales</taxon>
        <taxon>Lachnospiraceae</taxon>
        <taxon>Eisenbergiella</taxon>
    </lineage>
</organism>
<dbReference type="GeneID" id="93303712"/>
<dbReference type="InterPro" id="IPR036259">
    <property type="entry name" value="MFS_trans_sf"/>
</dbReference>
<feature type="transmembrane region" description="Helical" evidence="7">
    <location>
        <begin position="290"/>
        <end position="310"/>
    </location>
</feature>
<feature type="transmembrane region" description="Helical" evidence="7">
    <location>
        <begin position="12"/>
        <end position="33"/>
    </location>
</feature>
<feature type="transmembrane region" description="Helical" evidence="7">
    <location>
        <begin position="101"/>
        <end position="119"/>
    </location>
</feature>
<evidence type="ECO:0000256" key="6">
    <source>
        <dbReference type="ARBA" id="ARBA00023136"/>
    </source>
</evidence>
<proteinExistence type="predicted"/>
<evidence type="ECO:0000256" key="1">
    <source>
        <dbReference type="ARBA" id="ARBA00004651"/>
    </source>
</evidence>
<feature type="transmembrane region" description="Helical" evidence="7">
    <location>
        <begin position="383"/>
        <end position="400"/>
    </location>
</feature>
<evidence type="ECO:0000313" key="10">
    <source>
        <dbReference type="Proteomes" id="UP000095003"/>
    </source>
</evidence>
<evidence type="ECO:0000256" key="2">
    <source>
        <dbReference type="ARBA" id="ARBA00022448"/>
    </source>
</evidence>
<accession>A0A1E3ANF1</accession>
<feature type="transmembrane region" description="Helical" evidence="7">
    <location>
        <begin position="316"/>
        <end position="343"/>
    </location>
</feature>
<protein>
    <submittedName>
        <fullName evidence="9">Enterobactin exporter EntS</fullName>
    </submittedName>
</protein>
<evidence type="ECO:0000259" key="8">
    <source>
        <dbReference type="PROSITE" id="PS50850"/>
    </source>
</evidence>
<dbReference type="PROSITE" id="PS50850">
    <property type="entry name" value="MFS"/>
    <property type="match status" value="1"/>
</dbReference>
<dbReference type="EMBL" id="MCGI01000004">
    <property type="protein sequence ID" value="ODM10252.1"/>
    <property type="molecule type" value="Genomic_DNA"/>
</dbReference>
<dbReference type="InterPro" id="IPR011701">
    <property type="entry name" value="MFS"/>
</dbReference>
<dbReference type="InterPro" id="IPR020846">
    <property type="entry name" value="MFS_dom"/>
</dbReference>
<dbReference type="AlphaFoldDB" id="A0A1E3ANF1"/>
<feature type="transmembrane region" description="Helical" evidence="7">
    <location>
        <begin position="76"/>
        <end position="95"/>
    </location>
</feature>
<keyword evidence="4 7" id="KW-0812">Transmembrane</keyword>
<feature type="transmembrane region" description="Helical" evidence="7">
    <location>
        <begin position="222"/>
        <end position="249"/>
    </location>
</feature>
<sequence>MMNNTKKYGKDFTLVVVGQIVSLFGNAILRFSLPLYLLRETGSSTLFGIVTACSFLPMIVLSLLGGVLADRVNKRNIMVCLDFLTAGVITVFSWLLGILPIIPLFITVLMLLYGISGTYQPAVQASIPALVPKEKILSANAIVNQIGALANFIGPIIGGMLYGAFGIVIILKVSVLCFVLSAVMEIFIKIPFQKQPTQDKVLQIAAGDLRDSIRFLRMEKPLFVQICIVIAGLNLFLSPMMTIGIPVIVVDKLHLTDGLLGFTQGMLAVGGILGGLLTVLLDKKLTPQTAYVPLFLCTACSCLMGLGMAIGQSPMIKYIILSVTGLSVTIFTTMFSIQMLAVVQAETPQHLIGKVVACIMTFIMCVQPIGQLLYGFLFECLPSQPVIIIGASMISLVIAVRSKKILIKLGGNNHYDEYSSGNS</sequence>
<evidence type="ECO:0000256" key="7">
    <source>
        <dbReference type="SAM" id="Phobius"/>
    </source>
</evidence>
<keyword evidence="6 7" id="KW-0472">Membrane</keyword>
<keyword evidence="3" id="KW-1003">Cell membrane</keyword>
<evidence type="ECO:0000256" key="3">
    <source>
        <dbReference type="ARBA" id="ARBA00022475"/>
    </source>
</evidence>
<dbReference type="Proteomes" id="UP000095003">
    <property type="component" value="Unassembled WGS sequence"/>
</dbReference>
<evidence type="ECO:0000256" key="5">
    <source>
        <dbReference type="ARBA" id="ARBA00022989"/>
    </source>
</evidence>
<dbReference type="GO" id="GO:0005886">
    <property type="term" value="C:plasma membrane"/>
    <property type="evidence" value="ECO:0007669"/>
    <property type="project" value="UniProtKB-SubCell"/>
</dbReference>
<feature type="domain" description="Major facilitator superfamily (MFS) profile" evidence="8">
    <location>
        <begin position="1"/>
        <end position="193"/>
    </location>
</feature>
<feature type="transmembrane region" description="Helical" evidence="7">
    <location>
        <begin position="139"/>
        <end position="158"/>
    </location>
</feature>
<keyword evidence="5 7" id="KW-1133">Transmembrane helix</keyword>
<keyword evidence="2" id="KW-0813">Transport</keyword>
<dbReference type="CDD" id="cd06173">
    <property type="entry name" value="MFS_MefA_like"/>
    <property type="match status" value="1"/>
</dbReference>
<dbReference type="Pfam" id="PF07690">
    <property type="entry name" value="MFS_1"/>
    <property type="match status" value="1"/>
</dbReference>